<feature type="domain" description="HTH hxlR-type" evidence="5">
    <location>
        <begin position="25"/>
        <end position="131"/>
    </location>
</feature>
<evidence type="ECO:0000256" key="4">
    <source>
        <dbReference type="SAM" id="MobiDB-lite"/>
    </source>
</evidence>
<keyword evidence="1" id="KW-0805">Transcription regulation</keyword>
<proteinExistence type="predicted"/>
<dbReference type="GO" id="GO:0003677">
    <property type="term" value="F:DNA binding"/>
    <property type="evidence" value="ECO:0007669"/>
    <property type="project" value="UniProtKB-KW"/>
</dbReference>
<dbReference type="AlphaFoldDB" id="A0A511B7X6"/>
<name>A0A511B7X6_9PROT</name>
<dbReference type="InterPro" id="IPR036390">
    <property type="entry name" value="WH_DNA-bd_sf"/>
</dbReference>
<accession>A0A511B7X6</accession>
<comment type="caution">
    <text evidence="6">The sequence shown here is derived from an EMBL/GenBank/DDBJ whole genome shotgun (WGS) entry which is preliminary data.</text>
</comment>
<dbReference type="PROSITE" id="PS51118">
    <property type="entry name" value="HTH_HXLR"/>
    <property type="match status" value="1"/>
</dbReference>
<dbReference type="InterPro" id="IPR036388">
    <property type="entry name" value="WH-like_DNA-bd_sf"/>
</dbReference>
<reference evidence="6 7" key="1">
    <citation type="submission" date="2019-07" db="EMBL/GenBank/DDBJ databases">
        <title>Whole genome shotgun sequence of Gluconobacter kanchanaburiensis NBRC 103587.</title>
        <authorList>
            <person name="Hosoyama A."/>
            <person name="Uohara A."/>
            <person name="Ohji S."/>
            <person name="Ichikawa N."/>
        </authorList>
    </citation>
    <scope>NUCLEOTIDE SEQUENCE [LARGE SCALE GENOMIC DNA]</scope>
    <source>
        <strain evidence="6 7">NBRC 103587</strain>
    </source>
</reference>
<gene>
    <name evidence="6" type="ORF">GKA01_17150</name>
</gene>
<keyword evidence="2" id="KW-0238">DNA-binding</keyword>
<dbReference type="SUPFAM" id="SSF46785">
    <property type="entry name" value="Winged helix' DNA-binding domain"/>
    <property type="match status" value="1"/>
</dbReference>
<protein>
    <submittedName>
        <fullName evidence="6">Transcriptional regulator</fullName>
    </submittedName>
</protein>
<evidence type="ECO:0000313" key="7">
    <source>
        <dbReference type="Proteomes" id="UP000321079"/>
    </source>
</evidence>
<dbReference type="Proteomes" id="UP000321079">
    <property type="component" value="Unassembled WGS sequence"/>
</dbReference>
<dbReference type="RefSeq" id="WP_228119936.1">
    <property type="nucleotide sequence ID" value="NZ_BARK01000031.1"/>
</dbReference>
<evidence type="ECO:0000256" key="1">
    <source>
        <dbReference type="ARBA" id="ARBA00023015"/>
    </source>
</evidence>
<dbReference type="PANTHER" id="PTHR33204:SF39">
    <property type="entry name" value="TRANSCRIPTIONAL REGULATORY PROTEIN"/>
    <property type="match status" value="1"/>
</dbReference>
<evidence type="ECO:0000256" key="3">
    <source>
        <dbReference type="ARBA" id="ARBA00023163"/>
    </source>
</evidence>
<sequence length="149" mass="16556">MDVRVSDTVSPLKPSAGPNTAALDCPQNEDACAVIRSILARTTDKWSILIVKSLGRGPHRFSELRRAIDGISQRMLTLTLRNLERDGLVLRTVTPTTPPRVDYELTTLGESLWTLTEAFGQWALSNRPEIEAARARFDARLDARLDADL</sequence>
<dbReference type="EMBL" id="BJVA01000009">
    <property type="protein sequence ID" value="GEK96518.1"/>
    <property type="molecule type" value="Genomic_DNA"/>
</dbReference>
<dbReference type="InterPro" id="IPR002577">
    <property type="entry name" value="HTH_HxlR"/>
</dbReference>
<dbReference type="Pfam" id="PF01638">
    <property type="entry name" value="HxlR"/>
    <property type="match status" value="1"/>
</dbReference>
<organism evidence="6 7">
    <name type="scientific">Gluconobacter kanchanaburiensis NBRC 103587</name>
    <dbReference type="NCBI Taxonomy" id="1307948"/>
    <lineage>
        <taxon>Bacteria</taxon>
        <taxon>Pseudomonadati</taxon>
        <taxon>Pseudomonadota</taxon>
        <taxon>Alphaproteobacteria</taxon>
        <taxon>Acetobacterales</taxon>
        <taxon>Acetobacteraceae</taxon>
        <taxon>Gluconobacter</taxon>
    </lineage>
</organism>
<evidence type="ECO:0000259" key="5">
    <source>
        <dbReference type="PROSITE" id="PS51118"/>
    </source>
</evidence>
<evidence type="ECO:0000256" key="2">
    <source>
        <dbReference type="ARBA" id="ARBA00023125"/>
    </source>
</evidence>
<keyword evidence="3" id="KW-0804">Transcription</keyword>
<keyword evidence="7" id="KW-1185">Reference proteome</keyword>
<dbReference type="Gene3D" id="1.10.10.10">
    <property type="entry name" value="Winged helix-like DNA-binding domain superfamily/Winged helix DNA-binding domain"/>
    <property type="match status" value="1"/>
</dbReference>
<dbReference type="PANTHER" id="PTHR33204">
    <property type="entry name" value="TRANSCRIPTIONAL REGULATOR, MARR FAMILY"/>
    <property type="match status" value="1"/>
</dbReference>
<evidence type="ECO:0000313" key="6">
    <source>
        <dbReference type="EMBL" id="GEK96518.1"/>
    </source>
</evidence>
<feature type="region of interest" description="Disordered" evidence="4">
    <location>
        <begin position="1"/>
        <end position="21"/>
    </location>
</feature>